<dbReference type="AlphaFoldDB" id="A0A0P1ALH1"/>
<proteinExistence type="predicted"/>
<reference evidence="3" key="1">
    <citation type="submission" date="2014-09" db="EMBL/GenBank/DDBJ databases">
        <authorList>
            <person name="Sharma Rahul"/>
            <person name="Thines Marco"/>
        </authorList>
    </citation>
    <scope>NUCLEOTIDE SEQUENCE [LARGE SCALE GENOMIC DNA]</scope>
</reference>
<dbReference type="EMBL" id="CCYD01000610">
    <property type="protein sequence ID" value="CEG42253.1"/>
    <property type="molecule type" value="Genomic_DNA"/>
</dbReference>
<keyword evidence="1" id="KW-0732">Signal</keyword>
<protein>
    <submittedName>
        <fullName evidence="2">RxLR-like protein</fullName>
    </submittedName>
</protein>
<sequence length="243" mass="27751">MIDKRNLSTGLRLLLLSSIAFLACPGPSTTNAAMHGFVASNNQTHESTLTPPSAEESEERLFNTLEEETGMLTALAERLHKSKNWQALVNHRLVRFFVPHWQLRFSSKYKEIANDLFRKNFFEPSELKKINGDLLSSKEFKEYSKLFDRAFSDQQLGMKAERMIDPLVENVEDGLITSITRVKEAGNPTEFVLELEKAMLNKWVNTKTQAEFLELDYVKKLFQDNPNGATSLYSKLQLEKADA</sequence>
<feature type="signal peptide" evidence="1">
    <location>
        <begin position="1"/>
        <end position="25"/>
    </location>
</feature>
<accession>A0A0P1ALH1</accession>
<name>A0A0P1ALH1_PLAHL</name>
<dbReference type="RefSeq" id="XP_024578622.1">
    <property type="nucleotide sequence ID" value="XM_024728112.1"/>
</dbReference>
<keyword evidence="3" id="KW-1185">Reference proteome</keyword>
<evidence type="ECO:0000256" key="1">
    <source>
        <dbReference type="SAM" id="SignalP"/>
    </source>
</evidence>
<dbReference type="GeneID" id="36407600"/>
<dbReference type="Proteomes" id="UP000054928">
    <property type="component" value="Unassembled WGS sequence"/>
</dbReference>
<feature type="chain" id="PRO_5006058751" evidence="1">
    <location>
        <begin position="26"/>
        <end position="243"/>
    </location>
</feature>
<organism evidence="2 3">
    <name type="scientific">Plasmopara halstedii</name>
    <name type="common">Downy mildew of sunflower</name>
    <dbReference type="NCBI Taxonomy" id="4781"/>
    <lineage>
        <taxon>Eukaryota</taxon>
        <taxon>Sar</taxon>
        <taxon>Stramenopiles</taxon>
        <taxon>Oomycota</taxon>
        <taxon>Peronosporomycetes</taxon>
        <taxon>Peronosporales</taxon>
        <taxon>Peronosporaceae</taxon>
        <taxon>Plasmopara</taxon>
    </lineage>
</organism>
<evidence type="ECO:0000313" key="2">
    <source>
        <dbReference type="EMBL" id="CEG42253.1"/>
    </source>
</evidence>
<dbReference type="PROSITE" id="PS51257">
    <property type="entry name" value="PROKAR_LIPOPROTEIN"/>
    <property type="match status" value="1"/>
</dbReference>
<evidence type="ECO:0000313" key="3">
    <source>
        <dbReference type="Proteomes" id="UP000054928"/>
    </source>
</evidence>